<dbReference type="AlphaFoldDB" id="D7T7T5"/>
<dbReference type="InParanoid" id="D7T7T5"/>
<dbReference type="OrthoDB" id="1916794at2759"/>
<organism evidence="2 3">
    <name type="scientific">Vitis vinifera</name>
    <name type="common">Grape</name>
    <dbReference type="NCBI Taxonomy" id="29760"/>
    <lineage>
        <taxon>Eukaryota</taxon>
        <taxon>Viridiplantae</taxon>
        <taxon>Streptophyta</taxon>
        <taxon>Embryophyta</taxon>
        <taxon>Tracheophyta</taxon>
        <taxon>Spermatophyta</taxon>
        <taxon>Magnoliopsida</taxon>
        <taxon>eudicotyledons</taxon>
        <taxon>Gunneridae</taxon>
        <taxon>Pentapetalae</taxon>
        <taxon>rosids</taxon>
        <taxon>Vitales</taxon>
        <taxon>Vitaceae</taxon>
        <taxon>Viteae</taxon>
        <taxon>Vitis</taxon>
    </lineage>
</organism>
<proteinExistence type="predicted"/>
<reference evidence="3" key="1">
    <citation type="journal article" date="2007" name="Nature">
        <title>The grapevine genome sequence suggests ancestral hexaploidization in major angiosperm phyla.</title>
        <authorList>
            <consortium name="The French-Italian Public Consortium for Grapevine Genome Characterization."/>
            <person name="Jaillon O."/>
            <person name="Aury J.-M."/>
            <person name="Noel B."/>
            <person name="Policriti A."/>
            <person name="Clepet C."/>
            <person name="Casagrande A."/>
            <person name="Choisne N."/>
            <person name="Aubourg S."/>
            <person name="Vitulo N."/>
            <person name="Jubin C."/>
            <person name="Vezzi A."/>
            <person name="Legeai F."/>
            <person name="Hugueney P."/>
            <person name="Dasilva C."/>
            <person name="Horner D."/>
            <person name="Mica E."/>
            <person name="Jublot D."/>
            <person name="Poulain J."/>
            <person name="Bruyere C."/>
            <person name="Billault A."/>
            <person name="Segurens B."/>
            <person name="Gouyvenoux M."/>
            <person name="Ugarte E."/>
            <person name="Cattonaro F."/>
            <person name="Anthouard V."/>
            <person name="Vico V."/>
            <person name="Del Fabbro C."/>
            <person name="Alaux M."/>
            <person name="Di Gaspero G."/>
            <person name="Dumas V."/>
            <person name="Felice N."/>
            <person name="Paillard S."/>
            <person name="Juman I."/>
            <person name="Moroldo M."/>
            <person name="Scalabrin S."/>
            <person name="Canaguier A."/>
            <person name="Le Clainche I."/>
            <person name="Malacrida G."/>
            <person name="Durand E."/>
            <person name="Pesole G."/>
            <person name="Laucou V."/>
            <person name="Chatelet P."/>
            <person name="Merdinoglu D."/>
            <person name="Delledonne M."/>
            <person name="Pezzotti M."/>
            <person name="Lecharny A."/>
            <person name="Scarpelli C."/>
            <person name="Artiguenave F."/>
            <person name="Pe M.E."/>
            <person name="Valle G."/>
            <person name="Morgante M."/>
            <person name="Caboche M."/>
            <person name="Adam-Blondon A.-F."/>
            <person name="Weissenbach J."/>
            <person name="Quetier F."/>
            <person name="Wincker P."/>
        </authorList>
    </citation>
    <scope>NUCLEOTIDE SEQUENCE [LARGE SCALE GENOMIC DNA]</scope>
    <source>
        <strain evidence="3">cv. Pinot noir / PN40024</strain>
    </source>
</reference>
<feature type="region of interest" description="Disordered" evidence="1">
    <location>
        <begin position="43"/>
        <end position="84"/>
    </location>
</feature>
<dbReference type="PaxDb" id="29760-VIT_16s0039g02430.t01"/>
<protein>
    <submittedName>
        <fullName evidence="2">Uncharacterized protein</fullName>
    </submittedName>
</protein>
<name>D7T7T5_VITVI</name>
<evidence type="ECO:0000313" key="2">
    <source>
        <dbReference type="EMBL" id="CBI26556.3"/>
    </source>
</evidence>
<dbReference type="HOGENOM" id="CLU_2532061_0_0_1"/>
<dbReference type="Proteomes" id="UP000009183">
    <property type="component" value="Chromosome 16"/>
</dbReference>
<feature type="compositionally biased region" description="Basic and acidic residues" evidence="1">
    <location>
        <begin position="43"/>
        <end position="62"/>
    </location>
</feature>
<gene>
    <name evidence="2" type="ordered locus">VIT_16s0039g02430</name>
</gene>
<keyword evidence="3" id="KW-1185">Reference proteome</keyword>
<evidence type="ECO:0000256" key="1">
    <source>
        <dbReference type="SAM" id="MobiDB-lite"/>
    </source>
</evidence>
<dbReference type="STRING" id="29760.D7T7T5"/>
<accession>D7T7T5</accession>
<evidence type="ECO:0000313" key="3">
    <source>
        <dbReference type="Proteomes" id="UP000009183"/>
    </source>
</evidence>
<feature type="compositionally biased region" description="Basic and acidic residues" evidence="1">
    <location>
        <begin position="74"/>
        <end position="84"/>
    </location>
</feature>
<sequence>MVLKTETGKKKNSRDTGEDIMLKKFSDTSLRQLRKMFKEKLQIKENTNKNNEDMNDVKEVPKMRPALQTLPENRMAEVETGKEN</sequence>
<dbReference type="EMBL" id="FN595750">
    <property type="protein sequence ID" value="CBI26556.3"/>
    <property type="molecule type" value="Genomic_DNA"/>
</dbReference>